<reference evidence="2 3" key="1">
    <citation type="journal article" date="2022" name="bioRxiv">
        <title>Genomics of Preaxostyla Flagellates Illuminates Evolutionary Transitions and the Path Towards Mitochondrial Loss.</title>
        <authorList>
            <person name="Novak L.V.F."/>
            <person name="Treitli S.C."/>
            <person name="Pyrih J."/>
            <person name="Halakuc P."/>
            <person name="Pipaliya S.V."/>
            <person name="Vacek V."/>
            <person name="Brzon O."/>
            <person name="Soukal P."/>
            <person name="Eme L."/>
            <person name="Dacks J.B."/>
            <person name="Karnkowska A."/>
            <person name="Elias M."/>
            <person name="Hampl V."/>
        </authorList>
    </citation>
    <scope>NUCLEOTIDE SEQUENCE [LARGE SCALE GENOMIC DNA]</scope>
    <source>
        <strain evidence="2">NAU3</strain>
        <tissue evidence="2">Gut</tissue>
    </source>
</reference>
<dbReference type="EMBL" id="JARBJD010000737">
    <property type="protein sequence ID" value="KAK2940119.1"/>
    <property type="molecule type" value="Genomic_DNA"/>
</dbReference>
<gene>
    <name evidence="2" type="ORF">BLNAU_22325</name>
    <name evidence="1" type="ORF">BLNAU_24969</name>
</gene>
<evidence type="ECO:0000313" key="2">
    <source>
        <dbReference type="EMBL" id="KAK2942769.1"/>
    </source>
</evidence>
<keyword evidence="3" id="KW-1185">Reference proteome</keyword>
<evidence type="ECO:0000313" key="1">
    <source>
        <dbReference type="EMBL" id="KAK2940119.1"/>
    </source>
</evidence>
<accession>A0ABQ9WTD8</accession>
<dbReference type="EMBL" id="JARBJD010000384">
    <property type="protein sequence ID" value="KAK2942769.1"/>
    <property type="molecule type" value="Genomic_DNA"/>
</dbReference>
<name>A0ABQ9WTD8_9EUKA</name>
<protein>
    <submittedName>
        <fullName evidence="2">Uncharacterized protein</fullName>
    </submittedName>
</protein>
<dbReference type="Proteomes" id="UP001281761">
    <property type="component" value="Unassembled WGS sequence"/>
</dbReference>
<evidence type="ECO:0000313" key="3">
    <source>
        <dbReference type="Proteomes" id="UP001281761"/>
    </source>
</evidence>
<organism evidence="2 3">
    <name type="scientific">Blattamonas nauphoetae</name>
    <dbReference type="NCBI Taxonomy" id="2049346"/>
    <lineage>
        <taxon>Eukaryota</taxon>
        <taxon>Metamonada</taxon>
        <taxon>Preaxostyla</taxon>
        <taxon>Oxymonadida</taxon>
        <taxon>Blattamonas</taxon>
    </lineage>
</organism>
<sequence length="142" mass="16178">MNMAKFSFYVLLSKWEAHPADIYNCRTTRSLRRSSRAICPSLENFKSSLIHVLGFFSGMTFLISNLNLTMHNFQIFHASAISHFRQVQVKGMNIHHLNHTSSARQHTLSLVTSLPTRRFMRQAGGYTTVQALVTLSLAFSML</sequence>
<proteinExistence type="predicted"/>
<comment type="caution">
    <text evidence="2">The sequence shown here is derived from an EMBL/GenBank/DDBJ whole genome shotgun (WGS) entry which is preliminary data.</text>
</comment>